<dbReference type="Proteomes" id="UP001231189">
    <property type="component" value="Unassembled WGS sequence"/>
</dbReference>
<comment type="caution">
    <text evidence="7">The sequence shown here is derived from an EMBL/GenBank/DDBJ whole genome shotgun (WGS) entry which is preliminary data.</text>
</comment>
<dbReference type="Gene3D" id="1.10.220.10">
    <property type="entry name" value="Annexin"/>
    <property type="match status" value="4"/>
</dbReference>
<dbReference type="FunFam" id="1.10.220.10:FF:000001">
    <property type="entry name" value="Annexin"/>
    <property type="match status" value="1"/>
</dbReference>
<evidence type="ECO:0000256" key="3">
    <source>
        <dbReference type="ARBA" id="ARBA00022837"/>
    </source>
</evidence>
<dbReference type="EMBL" id="JAUUTY010000004">
    <property type="protein sequence ID" value="KAK1645774.1"/>
    <property type="molecule type" value="Genomic_DNA"/>
</dbReference>
<dbReference type="InterPro" id="IPR001464">
    <property type="entry name" value="Annexin"/>
</dbReference>
<dbReference type="PANTHER" id="PTHR10502:SF193">
    <property type="entry name" value="ANNEXIN D8"/>
    <property type="match status" value="1"/>
</dbReference>
<evidence type="ECO:0000256" key="2">
    <source>
        <dbReference type="ARBA" id="ARBA00022737"/>
    </source>
</evidence>
<dbReference type="PRINTS" id="PR01814">
    <property type="entry name" value="ANNEXINPLANT"/>
</dbReference>
<dbReference type="GO" id="GO:0005544">
    <property type="term" value="F:calcium-dependent phospholipid binding"/>
    <property type="evidence" value="ECO:0007669"/>
    <property type="project" value="UniProtKB-KW"/>
</dbReference>
<feature type="binding site" evidence="6">
    <location>
        <position position="26"/>
    </location>
    <ligand>
        <name>Ca(2+)</name>
        <dbReference type="ChEBI" id="CHEBI:29108"/>
        <label>1</label>
    </ligand>
</feature>
<dbReference type="PROSITE" id="PS51897">
    <property type="entry name" value="ANNEXIN_2"/>
    <property type="match status" value="4"/>
</dbReference>
<dbReference type="AlphaFoldDB" id="A0AAD8S5T6"/>
<evidence type="ECO:0000313" key="7">
    <source>
        <dbReference type="EMBL" id="KAK1645774.1"/>
    </source>
</evidence>
<dbReference type="InterPro" id="IPR037104">
    <property type="entry name" value="Annexin_sf"/>
</dbReference>
<evidence type="ECO:0000256" key="1">
    <source>
        <dbReference type="ARBA" id="ARBA00022723"/>
    </source>
</evidence>
<evidence type="ECO:0000256" key="6">
    <source>
        <dbReference type="PIRSR" id="PIRSR609118-1"/>
    </source>
</evidence>
<feature type="binding site" evidence="6">
    <location>
        <position position="28"/>
    </location>
    <ligand>
        <name>Ca(2+)</name>
        <dbReference type="ChEBI" id="CHEBI:29108"/>
        <label>1</label>
    </ligand>
</feature>
<dbReference type="InterPro" id="IPR018502">
    <property type="entry name" value="Annexin_repeat"/>
</dbReference>
<dbReference type="GO" id="GO:0009408">
    <property type="term" value="P:response to heat"/>
    <property type="evidence" value="ECO:0007669"/>
    <property type="project" value="TreeGrafter"/>
</dbReference>
<keyword evidence="4" id="KW-0041">Annexin</keyword>
<dbReference type="GO" id="GO:0005886">
    <property type="term" value="C:plasma membrane"/>
    <property type="evidence" value="ECO:0007669"/>
    <property type="project" value="TreeGrafter"/>
</dbReference>
<protein>
    <recommendedName>
        <fullName evidence="9">Annexin</fullName>
    </recommendedName>
</protein>
<dbReference type="GO" id="GO:0001786">
    <property type="term" value="F:phosphatidylserine binding"/>
    <property type="evidence" value="ECO:0007669"/>
    <property type="project" value="TreeGrafter"/>
</dbReference>
<reference evidence="7" key="1">
    <citation type="submission" date="2023-07" db="EMBL/GenBank/DDBJ databases">
        <title>A chromosome-level genome assembly of Lolium multiflorum.</title>
        <authorList>
            <person name="Chen Y."/>
            <person name="Copetti D."/>
            <person name="Kolliker R."/>
            <person name="Studer B."/>
        </authorList>
    </citation>
    <scope>NUCLEOTIDE SEQUENCE</scope>
    <source>
        <strain evidence="7">02402/16</strain>
        <tissue evidence="7">Leaf</tissue>
    </source>
</reference>
<dbReference type="GO" id="GO:0005509">
    <property type="term" value="F:calcium ion binding"/>
    <property type="evidence" value="ECO:0007669"/>
    <property type="project" value="InterPro"/>
</dbReference>
<feature type="binding site" evidence="6">
    <location>
        <position position="300"/>
    </location>
    <ligand>
        <name>Ca(2+)</name>
        <dbReference type="ChEBI" id="CHEBI:29108"/>
        <label>1</label>
    </ligand>
</feature>
<sequence length="316" mass="35029">MATITVPQVVPSPVEDAEALMKAFQGWGTDEQAVIYILAHRDAAQRKLIRLAYEEKYNESLTQRLQSELSGDFQTAMSYWILDPVERQAVIANSATKCIDEEYPVIVEIAYANSPAELLKVKQAYHALYKRSLEEDVAANATGNLRDLLLALVSTYRYDGDEVNSGLAKSEAKIIHKAVGNGSITDHGELTRILGTRSKAQLVATFNYFSDEHSTTVTKALLHGEDPTGYTRALRIAARCIADTNKYLVKVLRSAMRSSGTDEESLSRVVVMHAEKDLRDIKEEFHKRASVALEQAVAKETSGDYKTFIMALVGSH</sequence>
<feature type="binding site" evidence="6">
    <location>
        <position position="68"/>
    </location>
    <ligand>
        <name>Ca(2+)</name>
        <dbReference type="ChEBI" id="CHEBI:29108"/>
        <label>1</label>
    </ligand>
</feature>
<evidence type="ECO:0008006" key="9">
    <source>
        <dbReference type="Google" id="ProtNLM"/>
    </source>
</evidence>
<dbReference type="GO" id="GO:0005737">
    <property type="term" value="C:cytoplasm"/>
    <property type="evidence" value="ECO:0007669"/>
    <property type="project" value="TreeGrafter"/>
</dbReference>
<dbReference type="SUPFAM" id="SSF47874">
    <property type="entry name" value="Annexin"/>
    <property type="match status" value="1"/>
</dbReference>
<organism evidence="7 8">
    <name type="scientific">Lolium multiflorum</name>
    <name type="common">Italian ryegrass</name>
    <name type="synonym">Lolium perenne subsp. multiflorum</name>
    <dbReference type="NCBI Taxonomy" id="4521"/>
    <lineage>
        <taxon>Eukaryota</taxon>
        <taxon>Viridiplantae</taxon>
        <taxon>Streptophyta</taxon>
        <taxon>Embryophyta</taxon>
        <taxon>Tracheophyta</taxon>
        <taxon>Spermatophyta</taxon>
        <taxon>Magnoliopsida</taxon>
        <taxon>Liliopsida</taxon>
        <taxon>Poales</taxon>
        <taxon>Poaceae</taxon>
        <taxon>BOP clade</taxon>
        <taxon>Pooideae</taxon>
        <taxon>Poodae</taxon>
        <taxon>Poeae</taxon>
        <taxon>Poeae Chloroplast Group 2 (Poeae type)</taxon>
        <taxon>Loliodinae</taxon>
        <taxon>Loliinae</taxon>
        <taxon>Lolium</taxon>
    </lineage>
</organism>
<dbReference type="InterPro" id="IPR009118">
    <property type="entry name" value="AnnexinD_plant"/>
</dbReference>
<evidence type="ECO:0000256" key="5">
    <source>
        <dbReference type="ARBA" id="ARBA00023302"/>
    </source>
</evidence>
<name>A0AAD8S5T6_LOLMU</name>
<keyword evidence="3 6" id="KW-0106">Calcium</keyword>
<dbReference type="FunFam" id="1.10.220.10:FF:000008">
    <property type="entry name" value="Annexin"/>
    <property type="match status" value="1"/>
</dbReference>
<dbReference type="GO" id="GO:0009651">
    <property type="term" value="P:response to salt stress"/>
    <property type="evidence" value="ECO:0007669"/>
    <property type="project" value="TreeGrafter"/>
</dbReference>
<dbReference type="GO" id="GO:0009414">
    <property type="term" value="P:response to water deprivation"/>
    <property type="evidence" value="ECO:0007669"/>
    <property type="project" value="TreeGrafter"/>
</dbReference>
<dbReference type="GO" id="GO:0009409">
    <property type="term" value="P:response to cold"/>
    <property type="evidence" value="ECO:0007669"/>
    <property type="project" value="TreeGrafter"/>
</dbReference>
<feature type="binding site" evidence="6">
    <location>
        <position position="301"/>
    </location>
    <ligand>
        <name>Ca(2+)</name>
        <dbReference type="ChEBI" id="CHEBI:29108"/>
        <label>1</label>
    </ligand>
</feature>
<feature type="binding site" evidence="6">
    <location>
        <position position="298"/>
    </location>
    <ligand>
        <name>Ca(2+)</name>
        <dbReference type="ChEBI" id="CHEBI:29108"/>
        <label>3</label>
    </ligand>
</feature>
<keyword evidence="1 6" id="KW-0479">Metal-binding</keyword>
<dbReference type="PRINTS" id="PR00196">
    <property type="entry name" value="ANNEXIN"/>
</dbReference>
<keyword evidence="2" id="KW-0677">Repeat</keyword>
<evidence type="ECO:0000313" key="8">
    <source>
        <dbReference type="Proteomes" id="UP001231189"/>
    </source>
</evidence>
<keyword evidence="8" id="KW-1185">Reference proteome</keyword>
<feature type="binding site" evidence="6">
    <location>
        <position position="260"/>
    </location>
    <ligand>
        <name>Ca(2+)</name>
        <dbReference type="ChEBI" id="CHEBI:29108"/>
        <label>1</label>
    </ligand>
</feature>
<dbReference type="Pfam" id="PF00191">
    <property type="entry name" value="Annexin"/>
    <property type="match status" value="3"/>
</dbReference>
<evidence type="ECO:0000256" key="4">
    <source>
        <dbReference type="ARBA" id="ARBA00023216"/>
    </source>
</evidence>
<dbReference type="FunFam" id="1.10.220.10:FF:000006">
    <property type="entry name" value="Annexin"/>
    <property type="match status" value="1"/>
</dbReference>
<feature type="binding site" evidence="6">
    <location>
        <position position="24"/>
    </location>
    <ligand>
        <name>Ca(2+)</name>
        <dbReference type="ChEBI" id="CHEBI:29108"/>
        <label>1</label>
    </ligand>
</feature>
<accession>A0AAD8S5T6</accession>
<dbReference type="PANTHER" id="PTHR10502">
    <property type="entry name" value="ANNEXIN"/>
    <property type="match status" value="1"/>
</dbReference>
<dbReference type="SMART" id="SM00335">
    <property type="entry name" value="ANX"/>
    <property type="match status" value="3"/>
</dbReference>
<proteinExistence type="predicted"/>
<gene>
    <name evidence="7" type="ORF">QYE76_063579</name>
</gene>
<keyword evidence="5" id="KW-0111">Calcium/phospholipid-binding</keyword>